<sequence length="411" mass="43765">MHVRVVFLASIVCCSVLTAGCGAPSPGSAKASHAAHGHGTPAAGTALQQIAAKTAATPATFTDAVHAVDAHIHMFDGRAGVAWGYQGNRFVWYTTADGAHTWTRQQLPPLPTDDVLGNGPGGADYIYPMIASDRAWSFVWIDTGEAHILTTRDGGATWIPSTFSLPDGATQIAFGEWQGSKTGWLLFEDDASGSAAAKYLFATANGGQVWRMVNSSQDELPHNGFSARMDFAPNGKTGLYAGVDELTKTVNLAETMDGGTHWHMKAFSLSSQPVTAPVVEFIKANSNQSLMVAITMQTANGNQLYVCTSTYGKNWTVDELNVGQVQALSAIAPDGLVLLESRNGQEMILRSLDDGQSWYTVGSSLPNNLGSATEITLDIADPTTWYLLALDSKLHATLLRSEDGGMHWQAT</sequence>
<dbReference type="AlphaFoldDB" id="A0A4R8LSK2"/>
<dbReference type="EMBL" id="SORF01000004">
    <property type="protein sequence ID" value="TDY49687.1"/>
    <property type="molecule type" value="Genomic_DNA"/>
</dbReference>
<dbReference type="SUPFAM" id="SSF110296">
    <property type="entry name" value="Oligoxyloglucan reducing end-specific cellobiohydrolase"/>
    <property type="match status" value="1"/>
</dbReference>
<keyword evidence="1" id="KW-0732">Signal</keyword>
<dbReference type="RefSeq" id="WP_134159120.1">
    <property type="nucleotide sequence ID" value="NZ_SORF01000004.1"/>
</dbReference>
<evidence type="ECO:0008006" key="4">
    <source>
        <dbReference type="Google" id="ProtNLM"/>
    </source>
</evidence>
<evidence type="ECO:0000256" key="1">
    <source>
        <dbReference type="SAM" id="SignalP"/>
    </source>
</evidence>
<dbReference type="PROSITE" id="PS51257">
    <property type="entry name" value="PROKAR_LIPOPROTEIN"/>
    <property type="match status" value="1"/>
</dbReference>
<dbReference type="OrthoDB" id="501835at2"/>
<proteinExistence type="predicted"/>
<organism evidence="2 3">
    <name type="scientific">Alicyclobacillus sacchari</name>
    <dbReference type="NCBI Taxonomy" id="392010"/>
    <lineage>
        <taxon>Bacteria</taxon>
        <taxon>Bacillati</taxon>
        <taxon>Bacillota</taxon>
        <taxon>Bacilli</taxon>
        <taxon>Bacillales</taxon>
        <taxon>Alicyclobacillaceae</taxon>
        <taxon>Alicyclobacillus</taxon>
    </lineage>
</organism>
<gene>
    <name evidence="2" type="ORF">C7445_104200</name>
</gene>
<reference evidence="2 3" key="1">
    <citation type="submission" date="2019-03" db="EMBL/GenBank/DDBJ databases">
        <title>Genomic Encyclopedia of Type Strains, Phase IV (KMG-IV): sequencing the most valuable type-strain genomes for metagenomic binning, comparative biology and taxonomic classification.</title>
        <authorList>
            <person name="Goeker M."/>
        </authorList>
    </citation>
    <scope>NUCLEOTIDE SEQUENCE [LARGE SCALE GENOMIC DNA]</scope>
    <source>
        <strain evidence="2 3">DSM 17974</strain>
    </source>
</reference>
<evidence type="ECO:0000313" key="3">
    <source>
        <dbReference type="Proteomes" id="UP000294581"/>
    </source>
</evidence>
<evidence type="ECO:0000313" key="2">
    <source>
        <dbReference type="EMBL" id="TDY49687.1"/>
    </source>
</evidence>
<comment type="caution">
    <text evidence="2">The sequence shown here is derived from an EMBL/GenBank/DDBJ whole genome shotgun (WGS) entry which is preliminary data.</text>
</comment>
<dbReference type="Gene3D" id="2.130.10.10">
    <property type="entry name" value="YVTN repeat-like/Quinoprotein amine dehydrogenase"/>
    <property type="match status" value="2"/>
</dbReference>
<dbReference type="InterPro" id="IPR015943">
    <property type="entry name" value="WD40/YVTN_repeat-like_dom_sf"/>
</dbReference>
<keyword evidence="3" id="KW-1185">Reference proteome</keyword>
<name>A0A4R8LSK2_9BACL</name>
<feature type="signal peptide" evidence="1">
    <location>
        <begin position="1"/>
        <end position="19"/>
    </location>
</feature>
<dbReference type="Proteomes" id="UP000294581">
    <property type="component" value="Unassembled WGS sequence"/>
</dbReference>
<protein>
    <recommendedName>
        <fullName evidence="4">BNR/Asp-box repeat protein</fullName>
    </recommendedName>
</protein>
<accession>A0A4R8LSK2</accession>
<feature type="chain" id="PRO_5039099197" description="BNR/Asp-box repeat protein" evidence="1">
    <location>
        <begin position="20"/>
        <end position="411"/>
    </location>
</feature>